<dbReference type="OrthoDB" id="690068at2759"/>
<feature type="compositionally biased region" description="Low complexity" evidence="1">
    <location>
        <begin position="70"/>
        <end position="86"/>
    </location>
</feature>
<gene>
    <name evidence="3" type="ordered locus">CNE00470</name>
</gene>
<feature type="compositionally biased region" description="Polar residues" evidence="1">
    <location>
        <begin position="299"/>
        <end position="337"/>
    </location>
</feature>
<dbReference type="HOGENOM" id="CLU_026306_0_0_1"/>
<feature type="compositionally biased region" description="Polar residues" evidence="1">
    <location>
        <begin position="121"/>
        <end position="134"/>
    </location>
</feature>
<dbReference type="PROSITE" id="PS50888">
    <property type="entry name" value="BHLH"/>
    <property type="match status" value="1"/>
</dbReference>
<dbReference type="Gene3D" id="4.10.280.10">
    <property type="entry name" value="Helix-loop-helix DNA-binding domain"/>
    <property type="match status" value="1"/>
</dbReference>
<keyword evidence="4" id="KW-1185">Reference proteome</keyword>
<dbReference type="SMART" id="SM00353">
    <property type="entry name" value="HLH"/>
    <property type="match status" value="1"/>
</dbReference>
<feature type="region of interest" description="Disordered" evidence="1">
    <location>
        <begin position="1"/>
        <end position="146"/>
    </location>
</feature>
<proteinExistence type="predicted"/>
<feature type="compositionally biased region" description="Polar residues" evidence="1">
    <location>
        <begin position="379"/>
        <end position="396"/>
    </location>
</feature>
<feature type="compositionally biased region" description="Basic and acidic residues" evidence="1">
    <location>
        <begin position="229"/>
        <end position="244"/>
    </location>
</feature>
<dbReference type="InterPro" id="IPR011598">
    <property type="entry name" value="bHLH_dom"/>
</dbReference>
<organism evidence="3 4">
    <name type="scientific">Cryptococcus deneoformans (strain JEC21 / ATCC MYA-565)</name>
    <name type="common">Cryptococcus neoformans var. neoformans serotype D</name>
    <dbReference type="NCBI Taxonomy" id="214684"/>
    <lineage>
        <taxon>Eukaryota</taxon>
        <taxon>Fungi</taxon>
        <taxon>Dikarya</taxon>
        <taxon>Basidiomycota</taxon>
        <taxon>Agaricomycotina</taxon>
        <taxon>Tremellomycetes</taxon>
        <taxon>Tremellales</taxon>
        <taxon>Cryptococcaceae</taxon>
        <taxon>Cryptococcus</taxon>
        <taxon>Cryptococcus neoformans species complex</taxon>
    </lineage>
</organism>
<evidence type="ECO:0000313" key="4">
    <source>
        <dbReference type="Proteomes" id="UP000002149"/>
    </source>
</evidence>
<dbReference type="GO" id="GO:0046983">
    <property type="term" value="F:protein dimerization activity"/>
    <property type="evidence" value="ECO:0007669"/>
    <property type="project" value="InterPro"/>
</dbReference>
<dbReference type="RefSeq" id="XP_024512953.1">
    <property type="nucleotide sequence ID" value="XM_024657148.1"/>
</dbReference>
<dbReference type="Proteomes" id="UP000002149">
    <property type="component" value="Chromosome 5"/>
</dbReference>
<dbReference type="GeneID" id="3257672"/>
<dbReference type="eggNOG" id="KOG4304">
    <property type="taxonomic scope" value="Eukaryota"/>
</dbReference>
<dbReference type="VEuPathDB" id="FungiDB:CNE00470"/>
<feature type="compositionally biased region" description="Polar residues" evidence="1">
    <location>
        <begin position="247"/>
        <end position="263"/>
    </location>
</feature>
<feature type="compositionally biased region" description="Basic and acidic residues" evidence="1">
    <location>
        <begin position="529"/>
        <end position="542"/>
    </location>
</feature>
<dbReference type="PANTHER" id="PTHR46266">
    <property type="entry name" value="TRANSCRIPTION FACTOR TT8"/>
    <property type="match status" value="1"/>
</dbReference>
<dbReference type="Pfam" id="PF00010">
    <property type="entry name" value="HLH"/>
    <property type="match status" value="1"/>
</dbReference>
<dbReference type="PaxDb" id="214684-Q5KHD0"/>
<evidence type="ECO:0000313" key="3">
    <source>
        <dbReference type="EMBL" id="AAW43803.2"/>
    </source>
</evidence>
<sequence>MIPAPPYSTENSIPSPTVPYISLGRPASTTPRSRAILSTFPNHTTMPPPSSIPNANSRKRKILPMTRSQDSTPSSPALSESSSLVSDDGDGEYAPESVRPIRKAKRPRDNDFKLNSGGRSGATTNSHGNSNGATGKNCKVKGKDMSREQLRKVNHSLIERRRREKINAALNELRRMVPSLGENGGKGGEFKLEVLEKTVEHMKDLKGRLEDLERGAAASANNSSCESNARGKDRETELEVESRSRSKTSTYPSPSPDRQQFSNSPPPDPNETDVESNLPPPYTLASRARARSRAHASSLPSTSACISASNRGTTTSQESKSPSFWSGQTQEQVTENLHGQRGYQPLPSTRPKPPTSTSNPIFLPFPSPSPTSPFLHPNASFNTNPNADTLNNSSAAGSMMSGENEGRGFGPNYNSSASVNGSVQGAAEARNTHPSPFLPPIPNMSLFSIMSLENSPVDTFRQACMEGFGGAGKSGSFSPPELNLEDTSQTARRSSFAEPRGALDVGMSTMNTDVKERRHDTNDKSTSIDSDKNRNKHQDDVTTKAGANTNANTEMLPEEAANLLLAFSSPETLRPLGDVPVVPLAGQGYGQGQGQIRRTVEEFSLDSGAALGSESGSGLGAVRAIKTGKGREVSSVKMMGSTSKDRLVVGKSVRDMLKLT</sequence>
<accession>Q5KHD0</accession>
<dbReference type="SUPFAM" id="SSF47459">
    <property type="entry name" value="HLH, helix-loop-helix DNA-binding domain"/>
    <property type="match status" value="1"/>
</dbReference>
<feature type="domain" description="BHLH" evidence="2">
    <location>
        <begin position="150"/>
        <end position="205"/>
    </location>
</feature>
<dbReference type="STRING" id="214684.Q5KHD0"/>
<feature type="compositionally biased region" description="Low complexity" evidence="1">
    <location>
        <begin position="216"/>
        <end position="228"/>
    </location>
</feature>
<dbReference type="EMBL" id="AE017345">
    <property type="protein sequence ID" value="AAW43803.2"/>
    <property type="molecule type" value="Genomic_DNA"/>
</dbReference>
<reference evidence="3 4" key="1">
    <citation type="journal article" date="2005" name="Science">
        <title>The genome of the basidiomycetous yeast and human pathogen Cryptococcus neoformans.</title>
        <authorList>
            <person name="Loftus B.J."/>
            <person name="Fung E."/>
            <person name="Roncaglia P."/>
            <person name="Rowley D."/>
            <person name="Amedeo P."/>
            <person name="Bruno D."/>
            <person name="Vamathevan J."/>
            <person name="Miranda M."/>
            <person name="Anderson I.J."/>
            <person name="Fraser J.A."/>
            <person name="Allen J.E."/>
            <person name="Bosdet I.E."/>
            <person name="Brent M.R."/>
            <person name="Chiu R."/>
            <person name="Doering T.L."/>
            <person name="Donlin M.J."/>
            <person name="D'Souza C.A."/>
            <person name="Fox D.S."/>
            <person name="Grinberg V."/>
            <person name="Fu J."/>
            <person name="Fukushima M."/>
            <person name="Haas B.J."/>
            <person name="Huang J.C."/>
            <person name="Janbon G."/>
            <person name="Jones S.J."/>
            <person name="Koo H.L."/>
            <person name="Krzywinski M.I."/>
            <person name="Kwon-Chung J.K."/>
            <person name="Lengeler K.B."/>
            <person name="Maiti R."/>
            <person name="Marra M.A."/>
            <person name="Marra R.E."/>
            <person name="Mathewson C.A."/>
            <person name="Mitchell T.G."/>
            <person name="Pertea M."/>
            <person name="Riggs F.R."/>
            <person name="Salzberg S.L."/>
            <person name="Schein J.E."/>
            <person name="Shvartsbeyn A."/>
            <person name="Shin H."/>
            <person name="Shumway M."/>
            <person name="Specht C.A."/>
            <person name="Suh B.B."/>
            <person name="Tenney A."/>
            <person name="Utterback T.R."/>
            <person name="Wickes B.L."/>
            <person name="Wortman J.R."/>
            <person name="Wye N.H."/>
            <person name="Kronstad J.W."/>
            <person name="Lodge J.K."/>
            <person name="Heitman J."/>
            <person name="Davis R.W."/>
            <person name="Fraser C.M."/>
            <person name="Hyman R.W."/>
        </authorList>
    </citation>
    <scope>NUCLEOTIDE SEQUENCE [LARGE SCALE GENOMIC DNA]</scope>
    <source>
        <strain evidence="4">JEC21 / ATCC MYA-565</strain>
    </source>
</reference>
<dbReference type="AlphaFoldDB" id="Q5KHD0"/>
<feature type="compositionally biased region" description="Basic and acidic residues" evidence="1">
    <location>
        <begin position="513"/>
        <end position="523"/>
    </location>
</feature>
<dbReference type="PANTHER" id="PTHR46266:SF4">
    <property type="entry name" value="TRANSCRIPTION FACTOR TT8"/>
    <property type="match status" value="1"/>
</dbReference>
<dbReference type="InterPro" id="IPR036638">
    <property type="entry name" value="HLH_DNA-bd_sf"/>
</dbReference>
<feature type="region of interest" description="Disordered" evidence="1">
    <location>
        <begin position="214"/>
        <end position="402"/>
    </location>
</feature>
<dbReference type="InParanoid" id="Q5KHD0"/>
<feature type="region of interest" description="Disordered" evidence="1">
    <location>
        <begin position="471"/>
        <end position="547"/>
    </location>
</feature>
<evidence type="ECO:0000259" key="2">
    <source>
        <dbReference type="PROSITE" id="PS50888"/>
    </source>
</evidence>
<dbReference type="KEGG" id="cne:CNE00470"/>
<protein>
    <recommendedName>
        <fullName evidence="2">BHLH domain-containing protein</fullName>
    </recommendedName>
</protein>
<name>Q5KHD0_CRYD1</name>
<evidence type="ECO:0000256" key="1">
    <source>
        <dbReference type="SAM" id="MobiDB-lite"/>
    </source>
</evidence>